<keyword evidence="2" id="KW-1185">Reference proteome</keyword>
<dbReference type="InterPro" id="IPR035149">
    <property type="entry name" value="DUF5479"/>
</dbReference>
<dbReference type="Pfam" id="PF17575">
    <property type="entry name" value="DUF5479"/>
    <property type="match status" value="1"/>
</dbReference>
<protein>
    <submittedName>
        <fullName evidence="1">E5</fullName>
    </submittedName>
</protein>
<sequence length="73" mass="8643">MHFCELSVSVKFVHCLQWCYARASAELLHKTFILHAKYLTHVPQTLLINMKIKQWLTRFYSMGVLECTLGVWE</sequence>
<proteinExistence type="predicted"/>
<organism evidence="1 2">
    <name type="scientific">Oryctolagus cuniculus papillomavirus 1</name>
    <dbReference type="NCBI Taxonomy" id="2772507"/>
    <lineage>
        <taxon>Viruses</taxon>
        <taxon>Monodnaviria</taxon>
        <taxon>Shotokuvirae</taxon>
        <taxon>Cossaviricota</taxon>
        <taxon>Papovaviricetes</taxon>
        <taxon>Zurhausenvirales</taxon>
        <taxon>Papillomaviridae</taxon>
        <taxon>Firstpapillomavirinae</taxon>
        <taxon>Kappapapillomavirus</taxon>
        <taxon>Kappapapillomavirus 1</taxon>
    </lineage>
</organism>
<dbReference type="GeneID" id="1460785"/>
<name>Q9J026_9PAPI</name>
<dbReference type="EMBL" id="AF227240">
    <property type="protein sequence ID" value="AAF67127.1"/>
    <property type="molecule type" value="Genomic_DNA"/>
</dbReference>
<dbReference type="RefSeq" id="NP_057846.1">
    <property type="nucleotide sequence ID" value="NC_002232.1"/>
</dbReference>
<accession>Q9J026</accession>
<evidence type="ECO:0000313" key="2">
    <source>
        <dbReference type="Proteomes" id="UP000101963"/>
    </source>
</evidence>
<evidence type="ECO:0000313" key="1">
    <source>
        <dbReference type="EMBL" id="AAF67127.1"/>
    </source>
</evidence>
<reference evidence="1 2" key="1">
    <citation type="journal article" date="2000" name="Virology">
        <title>Rabbit oral papillomavirus complete genome sequence and immunity following genital infection.</title>
        <authorList>
            <person name="Christensen N.D."/>
            <person name="Cladel N.M."/>
            <person name="Reed C.A."/>
            <person name="Han R."/>
        </authorList>
    </citation>
    <scope>NUCLEOTIDE SEQUENCE [LARGE SCALE GENOMIC DNA]</scope>
</reference>
<dbReference type="Proteomes" id="UP000101963">
    <property type="component" value="Segment"/>
</dbReference>
<dbReference type="KEGG" id="vg:1460785"/>